<organism evidence="3 4">
    <name type="scientific">Kingdonia uniflora</name>
    <dbReference type="NCBI Taxonomy" id="39325"/>
    <lineage>
        <taxon>Eukaryota</taxon>
        <taxon>Viridiplantae</taxon>
        <taxon>Streptophyta</taxon>
        <taxon>Embryophyta</taxon>
        <taxon>Tracheophyta</taxon>
        <taxon>Spermatophyta</taxon>
        <taxon>Magnoliopsida</taxon>
        <taxon>Ranunculales</taxon>
        <taxon>Circaeasteraceae</taxon>
        <taxon>Kingdonia</taxon>
    </lineage>
</organism>
<evidence type="ECO:0000259" key="2">
    <source>
        <dbReference type="Pfam" id="PF13952"/>
    </source>
</evidence>
<protein>
    <recommendedName>
        <fullName evidence="2">DUF4216 domain-containing protein</fullName>
    </recommendedName>
</protein>
<dbReference type="Proteomes" id="UP000541444">
    <property type="component" value="Unassembled WGS sequence"/>
</dbReference>
<comment type="caution">
    <text evidence="3">The sequence shown here is derived from an EMBL/GenBank/DDBJ whole genome shotgun (WGS) entry which is preliminary data.</text>
</comment>
<feature type="compositionally biased region" description="Basic and acidic residues" evidence="1">
    <location>
        <begin position="371"/>
        <end position="385"/>
    </location>
</feature>
<evidence type="ECO:0000313" key="3">
    <source>
        <dbReference type="EMBL" id="KAF6157972.1"/>
    </source>
</evidence>
<accession>A0A7J7MT37</accession>
<feature type="region of interest" description="Disordered" evidence="1">
    <location>
        <begin position="162"/>
        <end position="192"/>
    </location>
</feature>
<name>A0A7J7MT37_9MAGN</name>
<feature type="domain" description="DUF4216" evidence="2">
    <location>
        <begin position="31"/>
        <end position="107"/>
    </location>
</feature>
<evidence type="ECO:0000256" key="1">
    <source>
        <dbReference type="SAM" id="MobiDB-lite"/>
    </source>
</evidence>
<keyword evidence="4" id="KW-1185">Reference proteome</keyword>
<dbReference type="AlphaFoldDB" id="A0A7J7MT37"/>
<dbReference type="Pfam" id="PF13952">
    <property type="entry name" value="DUF4216"/>
    <property type="match status" value="1"/>
</dbReference>
<dbReference type="InterPro" id="IPR025312">
    <property type="entry name" value="DUF4216"/>
</dbReference>
<feature type="region of interest" description="Disordered" evidence="1">
    <location>
        <begin position="339"/>
        <end position="394"/>
    </location>
</feature>
<evidence type="ECO:0000313" key="4">
    <source>
        <dbReference type="Proteomes" id="UP000541444"/>
    </source>
</evidence>
<dbReference type="PANTHER" id="PTHR48258">
    <property type="entry name" value="DUF4218 DOMAIN-CONTAINING PROTEIN-RELATED"/>
    <property type="match status" value="1"/>
</dbReference>
<dbReference type="EMBL" id="JACGCM010001245">
    <property type="protein sequence ID" value="KAF6157972.1"/>
    <property type="molecule type" value="Genomic_DNA"/>
</dbReference>
<sequence>MKAMTNFVVSVTDQNLREAETIYYGVEKEIIELDYYDIPQTVFYYNWVRVEDKVNGCTFDAEANFTFVKLLKLKRKSKVDDEPYCLSSQASQVFYCQDPTRTDWSVVINAPKRLDKDIDAYEEPLVFEIENPFTSLMMGLINENVDEDEEIVEGSWMMISPSQSTPNTSEPLPIPTGGSHEHSTTSGGDSSKPKIPLKLSLLGHVVGKNSTKFMSCLGNLVREHIPPYYPDWPVVPDRFKDTVWQIICDIEKAESQWEVRLHVYPLGTPVLYLSELAIRLVYLRPCITMVEVFLVLMLNPGADCLSSALIMSSSIRLALKGFVDLFIVLLGFESLGGDVKYSSSSSSLSKTKHGSYTKHTVPEEDGGEGALNRRGDEGPKGEILRRPRIGHGAT</sequence>
<gene>
    <name evidence="3" type="ORF">GIB67_015288</name>
</gene>
<proteinExistence type="predicted"/>
<reference evidence="3 4" key="1">
    <citation type="journal article" date="2020" name="IScience">
        <title>Genome Sequencing of the Endangered Kingdonia uniflora (Circaeasteraceae, Ranunculales) Reveals Potential Mechanisms of Evolutionary Specialization.</title>
        <authorList>
            <person name="Sun Y."/>
            <person name="Deng T."/>
            <person name="Zhang A."/>
            <person name="Moore M.J."/>
            <person name="Landis J.B."/>
            <person name="Lin N."/>
            <person name="Zhang H."/>
            <person name="Zhang X."/>
            <person name="Huang J."/>
            <person name="Zhang X."/>
            <person name="Sun H."/>
            <person name="Wang H."/>
        </authorList>
    </citation>
    <scope>NUCLEOTIDE SEQUENCE [LARGE SCALE GENOMIC DNA]</scope>
    <source>
        <strain evidence="3">TB1705</strain>
        <tissue evidence="3">Leaf</tissue>
    </source>
</reference>